<evidence type="ECO:0000256" key="1">
    <source>
        <dbReference type="SAM" id="MobiDB-lite"/>
    </source>
</evidence>
<accession>A0AAX0UBZ3</accession>
<name>A0AAX0UBZ3_BURPE</name>
<feature type="region of interest" description="Disordered" evidence="1">
    <location>
        <begin position="1"/>
        <end position="73"/>
    </location>
</feature>
<dbReference type="EMBL" id="PHRB01000013">
    <property type="protein sequence ID" value="PJO65488.1"/>
    <property type="molecule type" value="Genomic_DNA"/>
</dbReference>
<comment type="caution">
    <text evidence="2">The sequence shown here is derived from an EMBL/GenBank/DDBJ whole genome shotgun (WGS) entry which is preliminary data.</text>
</comment>
<reference evidence="2 3" key="1">
    <citation type="submission" date="2017-11" db="EMBL/GenBank/DDBJ databases">
        <title>Molecular characterization of Burkholderia pseudomallei and closely related isolates from Vietnam.</title>
        <authorList>
            <person name="Ustinov D.V."/>
            <person name="Antonov A.S."/>
            <person name="Avdusheva E.F."/>
            <person name="Shpak I.M."/>
            <person name="Zakharova I.B."/>
            <person name="Thi L.A."/>
            <person name="Teteryatnikova N."/>
            <person name="Lopasteyskaya Y.A."/>
            <person name="Kuzyutina J.A."/>
            <person name="Ngo T.N."/>
            <person name="Victorov D.V."/>
        </authorList>
    </citation>
    <scope>NUCLEOTIDE SEQUENCE [LARGE SCALE GENOMIC DNA]</scope>
    <source>
        <strain evidence="2 3">V1512</strain>
    </source>
</reference>
<dbReference type="AlphaFoldDB" id="A0AAX0UBZ3"/>
<evidence type="ECO:0000313" key="3">
    <source>
        <dbReference type="Proteomes" id="UP000231878"/>
    </source>
</evidence>
<dbReference type="Proteomes" id="UP000231878">
    <property type="component" value="Unassembled WGS sequence"/>
</dbReference>
<protein>
    <submittedName>
        <fullName evidence="2">Uncharacterized protein</fullName>
    </submittedName>
</protein>
<proteinExistence type="predicted"/>
<evidence type="ECO:0000313" key="2">
    <source>
        <dbReference type="EMBL" id="PJO65488.1"/>
    </source>
</evidence>
<sequence>MQTEPRLSFPGRRRGTRAARRATRCHAIIERRRRAPPGRHGPAHAGIARREPPRPSSPAQGGASRAAALRRFA</sequence>
<organism evidence="2 3">
    <name type="scientific">Burkholderia pseudomallei</name>
    <name type="common">Pseudomonas pseudomallei</name>
    <dbReference type="NCBI Taxonomy" id="28450"/>
    <lineage>
        <taxon>Bacteria</taxon>
        <taxon>Pseudomonadati</taxon>
        <taxon>Pseudomonadota</taxon>
        <taxon>Betaproteobacteria</taxon>
        <taxon>Burkholderiales</taxon>
        <taxon>Burkholderiaceae</taxon>
        <taxon>Burkholderia</taxon>
        <taxon>pseudomallei group</taxon>
    </lineage>
</organism>
<gene>
    <name evidence="2" type="ORF">CWD88_15570</name>
</gene>
<feature type="compositionally biased region" description="Basic residues" evidence="1">
    <location>
        <begin position="11"/>
        <end position="24"/>
    </location>
</feature>